<evidence type="ECO:0000313" key="2">
    <source>
        <dbReference type="EMBL" id="ANS26154.1"/>
    </source>
</evidence>
<dbReference type="InterPro" id="IPR000073">
    <property type="entry name" value="AB_hydrolase_1"/>
</dbReference>
<organism evidence="2 3">
    <name type="scientific">Rhodococcus opacus</name>
    <name type="common">Nocardia opaca</name>
    <dbReference type="NCBI Taxonomy" id="37919"/>
    <lineage>
        <taxon>Bacteria</taxon>
        <taxon>Bacillati</taxon>
        <taxon>Actinomycetota</taxon>
        <taxon>Actinomycetes</taxon>
        <taxon>Mycobacteriales</taxon>
        <taxon>Nocardiaceae</taxon>
        <taxon>Rhodococcus</taxon>
    </lineage>
</organism>
<feature type="domain" description="AB hydrolase-1" evidence="1">
    <location>
        <begin position="23"/>
        <end position="270"/>
    </location>
</feature>
<sequence>MKQIDLSAGTVDYHDTGGDGPVLVFISGLTIDGTVWRQVVERLAPDFRCILPTLPLGAHRIPMHEDADLSLRGLGLLIGEFLERLDLADVTLVQNDWGGAQVLIALGDTSRVAALVLTPCEAFDNYPPGIPGRAIGVAVAIPGGLALTMQALRFRAMRRAPAAWGWMSKRPIPKPVMDGWFRPATTDRRVRRDLRKYTTSLPPKSTLLDWAEANRSFDRPVLVLWAVEDKVMPRDHGRRLAELYPHAQLREVEDSYTLMPEDRPDVVAEAIRSFAASPPVSTS</sequence>
<name>A0A1B1K0K2_RHOOP</name>
<reference evidence="2 3" key="1">
    <citation type="submission" date="2014-07" db="EMBL/GenBank/DDBJ databases">
        <authorList>
            <person name="Zhang J.E."/>
            <person name="Yang H."/>
            <person name="Guo J."/>
            <person name="Deng Z."/>
            <person name="Luo H."/>
            <person name="Luo M."/>
            <person name="Zhao B."/>
        </authorList>
    </citation>
    <scope>NUCLEOTIDE SEQUENCE [LARGE SCALE GENOMIC DNA]</scope>
    <source>
        <strain evidence="2 3">1CP</strain>
    </source>
</reference>
<dbReference type="SUPFAM" id="SSF53474">
    <property type="entry name" value="alpha/beta-Hydrolases"/>
    <property type="match status" value="1"/>
</dbReference>
<protein>
    <submittedName>
        <fullName evidence="2">Hydrolase</fullName>
    </submittedName>
</protein>
<dbReference type="AlphaFoldDB" id="A0A1B1K0K2"/>
<dbReference type="Proteomes" id="UP000186108">
    <property type="component" value="Chromosome"/>
</dbReference>
<dbReference type="GO" id="GO:0016787">
    <property type="term" value="F:hydrolase activity"/>
    <property type="evidence" value="ECO:0007669"/>
    <property type="project" value="UniProtKB-KW"/>
</dbReference>
<gene>
    <name evidence="2" type="ORF">R1CP_07165</name>
</gene>
<dbReference type="InterPro" id="IPR029058">
    <property type="entry name" value="AB_hydrolase_fold"/>
</dbReference>
<dbReference type="PANTHER" id="PTHR43194:SF5">
    <property type="entry name" value="PIMELOYL-[ACYL-CARRIER PROTEIN] METHYL ESTER ESTERASE"/>
    <property type="match status" value="1"/>
</dbReference>
<dbReference type="PANTHER" id="PTHR43194">
    <property type="entry name" value="HYDROLASE ALPHA/BETA FOLD FAMILY"/>
    <property type="match status" value="1"/>
</dbReference>
<keyword evidence="2" id="KW-0378">Hydrolase</keyword>
<dbReference type="EMBL" id="CP009111">
    <property type="protein sequence ID" value="ANS26154.1"/>
    <property type="molecule type" value="Genomic_DNA"/>
</dbReference>
<dbReference type="PATRIC" id="fig|37919.13.peg.1461"/>
<evidence type="ECO:0000313" key="3">
    <source>
        <dbReference type="Proteomes" id="UP000186108"/>
    </source>
</evidence>
<dbReference type="RefSeq" id="WP_065489548.1">
    <property type="nucleotide sequence ID" value="NZ_CP009111.1"/>
</dbReference>
<accession>A0A1B1K0K2</accession>
<proteinExistence type="predicted"/>
<dbReference type="InterPro" id="IPR050228">
    <property type="entry name" value="Carboxylesterase_BioH"/>
</dbReference>
<dbReference type="Pfam" id="PF12697">
    <property type="entry name" value="Abhydrolase_6"/>
    <property type="match status" value="1"/>
</dbReference>
<dbReference type="Gene3D" id="3.40.50.1820">
    <property type="entry name" value="alpha/beta hydrolase"/>
    <property type="match status" value="1"/>
</dbReference>
<evidence type="ECO:0000259" key="1">
    <source>
        <dbReference type="Pfam" id="PF12697"/>
    </source>
</evidence>